<accession>A0A4Q7M0Q0</accession>
<proteinExistence type="predicted"/>
<organism evidence="2 3">
    <name type="scientific">Xylanimonas ulmi</name>
    <dbReference type="NCBI Taxonomy" id="228973"/>
    <lineage>
        <taxon>Bacteria</taxon>
        <taxon>Bacillati</taxon>
        <taxon>Actinomycetota</taxon>
        <taxon>Actinomycetes</taxon>
        <taxon>Micrococcales</taxon>
        <taxon>Promicromonosporaceae</taxon>
        <taxon>Xylanimonas</taxon>
    </lineage>
</organism>
<name>A0A4Q7M0Q0_9MICO</name>
<feature type="region of interest" description="Disordered" evidence="1">
    <location>
        <begin position="1"/>
        <end position="26"/>
    </location>
</feature>
<dbReference type="AlphaFoldDB" id="A0A4Q7M0Q0"/>
<evidence type="ECO:0000313" key="2">
    <source>
        <dbReference type="EMBL" id="RZS60944.1"/>
    </source>
</evidence>
<evidence type="ECO:0008006" key="4">
    <source>
        <dbReference type="Google" id="ProtNLM"/>
    </source>
</evidence>
<evidence type="ECO:0000313" key="3">
    <source>
        <dbReference type="Proteomes" id="UP000293852"/>
    </source>
</evidence>
<comment type="caution">
    <text evidence="2">The sequence shown here is derived from an EMBL/GenBank/DDBJ whole genome shotgun (WGS) entry which is preliminary data.</text>
</comment>
<keyword evidence="3" id="KW-1185">Reference proteome</keyword>
<gene>
    <name evidence="2" type="ORF">EV386_1225</name>
</gene>
<sequence length="385" mass="42772">MTHPPVGGRPGSPTPQPRPLPRVHRAHPHAEAALRTALRRGEVTRLRPGVFADAIDRWMPEWERAEHEHLLQLAAGLAALRAPSWASHTSAALLHGCWVLRLGRRAEVTQLAPPDVRDRRDPLMRHWTQLPERDRTELGGVPITTIERTVVDCALTLPGEQAAGIVESGLRMGADRDVVEQVLRESRGKRGVRSARRVLSLADGRVESLGEARLRWIAFDDGLPPLAAAVPVETHLGTRWVDLGWPDMCLGLEFDGELKYAGDDAQRVILEEKARHDALVEAGWTVLRVTWRDLATKDHLLYRLHHAHSHTSRRPPRYRPSGEIPVLGRLGVCKASGVSLGVVGQRRPAVSRPSKVMSNAFSAPFQRWVQRARPLPVGSRAMTAR</sequence>
<evidence type="ECO:0000256" key="1">
    <source>
        <dbReference type="SAM" id="MobiDB-lite"/>
    </source>
</evidence>
<protein>
    <recommendedName>
        <fullName evidence="4">Transcriptional regulator, AbiEi antitoxin, Type IV TA system</fullName>
    </recommendedName>
</protein>
<dbReference type="EMBL" id="SGWX01000001">
    <property type="protein sequence ID" value="RZS60944.1"/>
    <property type="molecule type" value="Genomic_DNA"/>
</dbReference>
<reference evidence="2 3" key="1">
    <citation type="submission" date="2019-02" db="EMBL/GenBank/DDBJ databases">
        <title>Sequencing the genomes of 1000 actinobacteria strains.</title>
        <authorList>
            <person name="Klenk H.-P."/>
        </authorList>
    </citation>
    <scope>NUCLEOTIDE SEQUENCE [LARGE SCALE GENOMIC DNA]</scope>
    <source>
        <strain evidence="2 3">DSM 16932</strain>
    </source>
</reference>
<dbReference type="Proteomes" id="UP000293852">
    <property type="component" value="Unassembled WGS sequence"/>
</dbReference>